<gene>
    <name evidence="3" type="ORF">Ctob_010407</name>
</gene>
<name>A0A0M0JFV5_9EUKA</name>
<evidence type="ECO:0000313" key="3">
    <source>
        <dbReference type="EMBL" id="KOO25444.1"/>
    </source>
</evidence>
<organism evidence="3 4">
    <name type="scientific">Chrysochromulina tobinii</name>
    <dbReference type="NCBI Taxonomy" id="1460289"/>
    <lineage>
        <taxon>Eukaryota</taxon>
        <taxon>Haptista</taxon>
        <taxon>Haptophyta</taxon>
        <taxon>Prymnesiophyceae</taxon>
        <taxon>Prymnesiales</taxon>
        <taxon>Chrysochromulinaceae</taxon>
        <taxon>Chrysochromulina</taxon>
    </lineage>
</organism>
<dbReference type="EMBL" id="JWZX01002973">
    <property type="protein sequence ID" value="KOO25444.1"/>
    <property type="molecule type" value="Genomic_DNA"/>
</dbReference>
<evidence type="ECO:0000256" key="2">
    <source>
        <dbReference type="SAM" id="MobiDB-lite"/>
    </source>
</evidence>
<comment type="caution">
    <text evidence="3">The sequence shown here is derived from an EMBL/GenBank/DDBJ whole genome shotgun (WGS) entry which is preliminary data.</text>
</comment>
<dbReference type="Proteomes" id="UP000037460">
    <property type="component" value="Unassembled WGS sequence"/>
</dbReference>
<evidence type="ECO:0000256" key="1">
    <source>
        <dbReference type="SAM" id="Coils"/>
    </source>
</evidence>
<feature type="region of interest" description="Disordered" evidence="2">
    <location>
        <begin position="34"/>
        <end position="59"/>
    </location>
</feature>
<sequence length="520" mass="54282">MANDYETDFVEAMAELDVTVPDAKHLQQKLRTLSDGAEDAAAPAGPAAALKGEEQPVNENDDPMTALLRRHGLARHAARLVEEELTLKTLCWMASDSRPAFMESMAELELDTDAASALHAAFEAAAAEASGRRVETAAPPSVLRATLPPPPPPTPAEAEAPVEPVVKLVGKRVLIEGLTARKELNGRCGTVLAYDGASGRYMVSVEARSATDEPLTVALKPGNMDASKRAGATFEIPGRVALESPGRVAAYARAAEWKRPAAPGSMEAYCKEQARKRREAEEAQLAAWKAANQAHAQQLAESQRKARKAVMYSHSGATSTRMAPGMAPGMARWEAVGAMAAGGAGTGQSLLEDLPCTAPRLEVLEGVVVGATESATESAADSPKVAAPDAHHPGLTEALAALRAAGSAPAKPVVPSDVLAAALGQVLTTATGKGGAVCSTALSAALKESAASPGSSNALDAYKRRHYDTTNCAALEGALAMAEGTVSVEVRKARERAEAERNEARFRDKHAFVGEHFNDI</sequence>
<reference evidence="4" key="1">
    <citation type="journal article" date="2015" name="PLoS Genet.">
        <title>Genome Sequence and Transcriptome Analyses of Chrysochromulina tobin: Metabolic Tools for Enhanced Algal Fitness in the Prominent Order Prymnesiales (Haptophyceae).</title>
        <authorList>
            <person name="Hovde B.T."/>
            <person name="Deodato C.R."/>
            <person name="Hunsperger H.M."/>
            <person name="Ryken S.A."/>
            <person name="Yost W."/>
            <person name="Jha R.K."/>
            <person name="Patterson J."/>
            <person name="Monnat R.J. Jr."/>
            <person name="Barlow S.B."/>
            <person name="Starkenburg S.R."/>
            <person name="Cattolico R.A."/>
        </authorList>
    </citation>
    <scope>NUCLEOTIDE SEQUENCE</scope>
    <source>
        <strain evidence="4">CCMP291</strain>
    </source>
</reference>
<proteinExistence type="predicted"/>
<keyword evidence="1" id="KW-0175">Coiled coil</keyword>
<protein>
    <submittedName>
        <fullName evidence="3">Uncharacterized protein</fullName>
    </submittedName>
</protein>
<evidence type="ECO:0000313" key="4">
    <source>
        <dbReference type="Proteomes" id="UP000037460"/>
    </source>
</evidence>
<dbReference type="AlphaFoldDB" id="A0A0M0JFV5"/>
<keyword evidence="4" id="KW-1185">Reference proteome</keyword>
<accession>A0A0M0JFV5</accession>
<feature type="coiled-coil region" evidence="1">
    <location>
        <begin position="271"/>
        <end position="305"/>
    </location>
</feature>
<feature type="compositionally biased region" description="Low complexity" evidence="2">
    <location>
        <begin position="39"/>
        <end position="49"/>
    </location>
</feature>